<dbReference type="OrthoDB" id="2880777at2759"/>
<reference evidence="2" key="1">
    <citation type="journal article" date="2017" name="Nat. Ecol. Evol.">
        <title>Genome expansion and lineage-specific genetic innovations in the forest pathogenic fungi Armillaria.</title>
        <authorList>
            <person name="Sipos G."/>
            <person name="Prasanna A.N."/>
            <person name="Walter M.C."/>
            <person name="O'Connor E."/>
            <person name="Balint B."/>
            <person name="Krizsan K."/>
            <person name="Kiss B."/>
            <person name="Hess J."/>
            <person name="Varga T."/>
            <person name="Slot J."/>
            <person name="Riley R."/>
            <person name="Boka B."/>
            <person name="Rigling D."/>
            <person name="Barry K."/>
            <person name="Lee J."/>
            <person name="Mihaltcheva S."/>
            <person name="LaButti K."/>
            <person name="Lipzen A."/>
            <person name="Waldron R."/>
            <person name="Moloney N.M."/>
            <person name="Sperisen C."/>
            <person name="Kredics L."/>
            <person name="Vagvoelgyi C."/>
            <person name="Patrignani A."/>
            <person name="Fitzpatrick D."/>
            <person name="Nagy I."/>
            <person name="Doyle S."/>
            <person name="Anderson J.B."/>
            <person name="Grigoriev I.V."/>
            <person name="Gueldener U."/>
            <person name="Muensterkoetter M."/>
            <person name="Nagy L.G."/>
        </authorList>
    </citation>
    <scope>NUCLEOTIDE SEQUENCE [LARGE SCALE GENOMIC DNA]</scope>
    <source>
        <strain evidence="2">C18/9</strain>
    </source>
</reference>
<gene>
    <name evidence="1" type="ORF">ARMOST_16094</name>
</gene>
<keyword evidence="2" id="KW-1185">Reference proteome</keyword>
<accession>A0A284RV73</accession>
<evidence type="ECO:0000313" key="2">
    <source>
        <dbReference type="Proteomes" id="UP000219338"/>
    </source>
</evidence>
<name>A0A284RV73_ARMOS</name>
<evidence type="ECO:0000313" key="1">
    <source>
        <dbReference type="EMBL" id="SJL12663.1"/>
    </source>
</evidence>
<organism evidence="1 2">
    <name type="scientific">Armillaria ostoyae</name>
    <name type="common">Armillaria root rot fungus</name>
    <dbReference type="NCBI Taxonomy" id="47428"/>
    <lineage>
        <taxon>Eukaryota</taxon>
        <taxon>Fungi</taxon>
        <taxon>Dikarya</taxon>
        <taxon>Basidiomycota</taxon>
        <taxon>Agaricomycotina</taxon>
        <taxon>Agaricomycetes</taxon>
        <taxon>Agaricomycetidae</taxon>
        <taxon>Agaricales</taxon>
        <taxon>Marasmiineae</taxon>
        <taxon>Physalacriaceae</taxon>
        <taxon>Armillaria</taxon>
    </lineage>
</organism>
<dbReference type="SUPFAM" id="SSF52047">
    <property type="entry name" value="RNI-like"/>
    <property type="match status" value="1"/>
</dbReference>
<protein>
    <recommendedName>
        <fullName evidence="3">F-box domain-containing protein</fullName>
    </recommendedName>
</protein>
<evidence type="ECO:0008006" key="3">
    <source>
        <dbReference type="Google" id="ProtNLM"/>
    </source>
</evidence>
<sequence>MDPTSVLPLEIVHKIFRHYLKDRKVPVQSFNFSDGPWVLGQVNNSWRSVSLTSKSLWSSINIIVIEHRFVRSDMPPLIREFSSSGEDGEKTVSVVLGDTANQVLAEILHRSGNLPLDVTISFPTVNNVPTAWTQFLSLLSTSSFRWTALNLKAPHVLWEHFVGTISAPASYPLLRDLRVTTLESSSIITRIVGACPNVVNLVIHYILSGVVDAPEDPFLMLSLKRLESDSPDILKVITAPALNYLSLRRSNLVREPGASFGIFIISFLIRSQCSELIDVDLLWWRNFEDAVDILSHIPTLQSLSIDFIFKESFFIMMKSSSSFLPQLRKLKLGGHCCEATWDSNVVLDMVESRTADGTLQSVDIGPISVERGSVSQPILDALNAVPNYSHHVMLAAIFGACGMAPPPPEEPPRLRDFVFDVVAFRDMLIRNCPKQWASLLADVRVLTNRQRLSFDFKPSPADPGRLIEVTIPGACFELEVLELMDWNEDRAKARLENEAWIQPKSVRPWSVQCFACKKEVPAYRNRPEYDMRRWQDHRDYCSDIKHQIKVSILKALLPRQREFIYPPNSKDPIEIIPPEVSRNLLEGHPEIRKEQCSQ</sequence>
<dbReference type="Gene3D" id="3.80.10.10">
    <property type="entry name" value="Ribonuclease Inhibitor"/>
    <property type="match status" value="1"/>
</dbReference>
<dbReference type="EMBL" id="FUEG01000017">
    <property type="protein sequence ID" value="SJL12663.1"/>
    <property type="molecule type" value="Genomic_DNA"/>
</dbReference>
<dbReference type="InterPro" id="IPR032675">
    <property type="entry name" value="LRR_dom_sf"/>
</dbReference>
<dbReference type="AlphaFoldDB" id="A0A284RV73"/>
<dbReference type="Proteomes" id="UP000219338">
    <property type="component" value="Unassembled WGS sequence"/>
</dbReference>
<proteinExistence type="predicted"/>